<sequence>MYKGETVRIFVDNSRDRDRRYGQGESTQVQRGANIASAVGQFASAMLFGNSDRGSASTVGQFASAMGFGDSDRNRGSTRGHFASLMRFGDSDSDSDSDTPQSSGIRFTFF</sequence>
<protein>
    <submittedName>
        <fullName evidence="2">Uncharacterized protein</fullName>
    </submittedName>
</protein>
<evidence type="ECO:0000256" key="1">
    <source>
        <dbReference type="SAM" id="MobiDB-lite"/>
    </source>
</evidence>
<comment type="caution">
    <text evidence="2">The sequence shown here is derived from an EMBL/GenBank/DDBJ whole genome shotgun (WGS) entry which is preliminary data.</text>
</comment>
<evidence type="ECO:0000313" key="2">
    <source>
        <dbReference type="EMBL" id="GFO35151.1"/>
    </source>
</evidence>
<evidence type="ECO:0000313" key="3">
    <source>
        <dbReference type="Proteomes" id="UP000735302"/>
    </source>
</evidence>
<name>A0AAV4CTF5_9GAST</name>
<dbReference type="EMBL" id="BLXT01006967">
    <property type="protein sequence ID" value="GFO35151.1"/>
    <property type="molecule type" value="Genomic_DNA"/>
</dbReference>
<feature type="region of interest" description="Disordered" evidence="1">
    <location>
        <begin position="85"/>
        <end position="110"/>
    </location>
</feature>
<organism evidence="2 3">
    <name type="scientific">Plakobranchus ocellatus</name>
    <dbReference type="NCBI Taxonomy" id="259542"/>
    <lineage>
        <taxon>Eukaryota</taxon>
        <taxon>Metazoa</taxon>
        <taxon>Spiralia</taxon>
        <taxon>Lophotrochozoa</taxon>
        <taxon>Mollusca</taxon>
        <taxon>Gastropoda</taxon>
        <taxon>Heterobranchia</taxon>
        <taxon>Euthyneura</taxon>
        <taxon>Panpulmonata</taxon>
        <taxon>Sacoglossa</taxon>
        <taxon>Placobranchoidea</taxon>
        <taxon>Plakobranchidae</taxon>
        <taxon>Plakobranchus</taxon>
    </lineage>
</organism>
<dbReference type="Proteomes" id="UP000735302">
    <property type="component" value="Unassembled WGS sequence"/>
</dbReference>
<reference evidence="2 3" key="1">
    <citation type="journal article" date="2021" name="Elife">
        <title>Chloroplast acquisition without the gene transfer in kleptoplastic sea slugs, Plakobranchus ocellatus.</title>
        <authorList>
            <person name="Maeda T."/>
            <person name="Takahashi S."/>
            <person name="Yoshida T."/>
            <person name="Shimamura S."/>
            <person name="Takaki Y."/>
            <person name="Nagai Y."/>
            <person name="Toyoda A."/>
            <person name="Suzuki Y."/>
            <person name="Arimoto A."/>
            <person name="Ishii H."/>
            <person name="Satoh N."/>
            <person name="Nishiyama T."/>
            <person name="Hasebe M."/>
            <person name="Maruyama T."/>
            <person name="Minagawa J."/>
            <person name="Obokata J."/>
            <person name="Shigenobu S."/>
        </authorList>
    </citation>
    <scope>NUCLEOTIDE SEQUENCE [LARGE SCALE GENOMIC DNA]</scope>
</reference>
<accession>A0AAV4CTF5</accession>
<gene>
    <name evidence="2" type="ORF">PoB_006165600</name>
</gene>
<dbReference type="AlphaFoldDB" id="A0AAV4CTF5"/>
<proteinExistence type="predicted"/>
<feature type="compositionally biased region" description="Polar residues" evidence="1">
    <location>
        <begin position="99"/>
        <end position="110"/>
    </location>
</feature>
<keyword evidence="3" id="KW-1185">Reference proteome</keyword>